<feature type="transmembrane region" description="Helical" evidence="1">
    <location>
        <begin position="187"/>
        <end position="206"/>
    </location>
</feature>
<dbReference type="InterPro" id="IPR003594">
    <property type="entry name" value="HATPase_dom"/>
</dbReference>
<evidence type="ECO:0000313" key="6">
    <source>
        <dbReference type="Proteomes" id="UP000297549"/>
    </source>
</evidence>
<evidence type="ECO:0000256" key="1">
    <source>
        <dbReference type="SAM" id="Phobius"/>
    </source>
</evidence>
<dbReference type="SUPFAM" id="SSF63829">
    <property type="entry name" value="Calcium-dependent phosphotriesterase"/>
    <property type="match status" value="1"/>
</dbReference>
<keyword evidence="1" id="KW-0812">Transmembrane</keyword>
<dbReference type="SUPFAM" id="SSF55874">
    <property type="entry name" value="ATPase domain of HSP90 chaperone/DNA topoisomerase II/histidine kinase"/>
    <property type="match status" value="1"/>
</dbReference>
<dbReference type="InterPro" id="IPR010559">
    <property type="entry name" value="Sig_transdc_His_kin_internal"/>
</dbReference>
<dbReference type="InterPro" id="IPR011110">
    <property type="entry name" value="Reg_prop"/>
</dbReference>
<dbReference type="PANTHER" id="PTHR34220">
    <property type="entry name" value="SENSOR HISTIDINE KINASE YPDA"/>
    <property type="match status" value="1"/>
</dbReference>
<reference evidence="5 6" key="1">
    <citation type="submission" date="2019-04" db="EMBL/GenBank/DDBJ databases">
        <authorList>
            <person name="Feng G."/>
            <person name="Zhang J."/>
            <person name="Zhu H."/>
        </authorList>
    </citation>
    <scope>NUCLEOTIDE SEQUENCE [LARGE SCALE GENOMIC DNA]</scope>
    <source>
        <strain evidence="5 6">JCM 31653</strain>
    </source>
</reference>
<dbReference type="InterPro" id="IPR036890">
    <property type="entry name" value="HATPase_C_sf"/>
</dbReference>
<sequence length="430" mass="48049">MKQMPLRRLRQLLFCSFLSTVLPYQLALGQHTSSTVGTVPHLIDQQGRVWEAAAPGLQLTENQRRTRFTTRNGLSNDTVTALAGDAGGQVWVGTREGLLVYEGPGFREITYQDGLPSKQINALYQAADGPLWVGTSSGAVRVENRRLTPVAALRGLDVQFIGEDARSWVFVTRQGIRRVTKEPPFQWQWLGAAAVGAGLLGGGFWVRRRRQRGQHVQLRLAQTEQQALLAQMNPHFVFNSLQSIQKYILRHEAEAAQHYLTRFGSLMRLILEQSRQPLLSVRTELNLLRTYLELEALRFEQQFAYEVTADEALLEEEIPAMLLHPFVENAVWHGLAHHIGQGRVAVRISGEGEYVVAVVEDNGIGRERAAGQRGTHAGFPSRGMAIVQERVALLNRRARLSITIDITDLGSPSREATGTRVVVRIPRQHA</sequence>
<dbReference type="Pfam" id="PF06580">
    <property type="entry name" value="His_kinase"/>
    <property type="match status" value="1"/>
</dbReference>
<keyword evidence="6" id="KW-1185">Reference proteome</keyword>
<feature type="chain" id="PRO_5021380113" evidence="2">
    <location>
        <begin position="28"/>
        <end position="430"/>
    </location>
</feature>
<feature type="domain" description="Histidine kinase/HSP90-like ATPase" evidence="3">
    <location>
        <begin position="323"/>
        <end position="428"/>
    </location>
</feature>
<dbReference type="PANTHER" id="PTHR34220:SF7">
    <property type="entry name" value="SENSOR HISTIDINE KINASE YPDA"/>
    <property type="match status" value="1"/>
</dbReference>
<dbReference type="Pfam" id="PF02518">
    <property type="entry name" value="HATPase_c"/>
    <property type="match status" value="1"/>
</dbReference>
<feature type="domain" description="Signal transduction histidine kinase internal region" evidence="4">
    <location>
        <begin position="224"/>
        <end position="303"/>
    </location>
</feature>
<evidence type="ECO:0000259" key="4">
    <source>
        <dbReference type="Pfam" id="PF06580"/>
    </source>
</evidence>
<proteinExistence type="predicted"/>
<comment type="caution">
    <text evidence="5">The sequence shown here is derived from an EMBL/GenBank/DDBJ whole genome shotgun (WGS) entry which is preliminary data.</text>
</comment>
<accession>A0A4Z0Q4X6</accession>
<dbReference type="GO" id="GO:0000155">
    <property type="term" value="F:phosphorelay sensor kinase activity"/>
    <property type="evidence" value="ECO:0007669"/>
    <property type="project" value="InterPro"/>
</dbReference>
<keyword evidence="1" id="KW-0472">Membrane</keyword>
<evidence type="ECO:0000256" key="2">
    <source>
        <dbReference type="SAM" id="SignalP"/>
    </source>
</evidence>
<dbReference type="GO" id="GO:0016020">
    <property type="term" value="C:membrane"/>
    <property type="evidence" value="ECO:0007669"/>
    <property type="project" value="InterPro"/>
</dbReference>
<dbReference type="InterPro" id="IPR050640">
    <property type="entry name" value="Bact_2-comp_sensor_kinase"/>
</dbReference>
<name>A0A4Z0Q4X6_9BACT</name>
<feature type="signal peptide" evidence="2">
    <location>
        <begin position="1"/>
        <end position="27"/>
    </location>
</feature>
<dbReference type="OrthoDB" id="6190788at2"/>
<dbReference type="RefSeq" id="WP_135460669.1">
    <property type="nucleotide sequence ID" value="NZ_SRLC01000001.1"/>
</dbReference>
<dbReference type="Gene3D" id="3.30.565.10">
    <property type="entry name" value="Histidine kinase-like ATPase, C-terminal domain"/>
    <property type="match status" value="1"/>
</dbReference>
<dbReference type="Pfam" id="PF07494">
    <property type="entry name" value="Reg_prop"/>
    <property type="match status" value="2"/>
</dbReference>
<organism evidence="5 6">
    <name type="scientific">Hymenobacter aquaticus</name>
    <dbReference type="NCBI Taxonomy" id="1867101"/>
    <lineage>
        <taxon>Bacteria</taxon>
        <taxon>Pseudomonadati</taxon>
        <taxon>Bacteroidota</taxon>
        <taxon>Cytophagia</taxon>
        <taxon>Cytophagales</taxon>
        <taxon>Hymenobacteraceae</taxon>
        <taxon>Hymenobacter</taxon>
    </lineage>
</organism>
<dbReference type="Gene3D" id="2.130.10.10">
    <property type="entry name" value="YVTN repeat-like/Quinoprotein amine dehydrogenase"/>
    <property type="match status" value="1"/>
</dbReference>
<dbReference type="EMBL" id="SRLC01000001">
    <property type="protein sequence ID" value="TGE23752.1"/>
    <property type="molecule type" value="Genomic_DNA"/>
</dbReference>
<keyword evidence="1" id="KW-1133">Transmembrane helix</keyword>
<evidence type="ECO:0000259" key="3">
    <source>
        <dbReference type="Pfam" id="PF02518"/>
    </source>
</evidence>
<gene>
    <name evidence="5" type="ORF">E5K00_00630</name>
</gene>
<protein>
    <submittedName>
        <fullName evidence="5">Uncharacterized protein</fullName>
    </submittedName>
</protein>
<keyword evidence="2" id="KW-0732">Signal</keyword>
<dbReference type="InterPro" id="IPR015943">
    <property type="entry name" value="WD40/YVTN_repeat-like_dom_sf"/>
</dbReference>
<evidence type="ECO:0000313" key="5">
    <source>
        <dbReference type="EMBL" id="TGE23752.1"/>
    </source>
</evidence>
<dbReference type="Proteomes" id="UP000297549">
    <property type="component" value="Unassembled WGS sequence"/>
</dbReference>
<dbReference type="AlphaFoldDB" id="A0A4Z0Q4X6"/>